<name>A0A8S0QNF4_OLEEU</name>
<evidence type="ECO:0000313" key="1">
    <source>
        <dbReference type="EMBL" id="CAA2968505.1"/>
    </source>
</evidence>
<dbReference type="AlphaFoldDB" id="A0A8S0QNF4"/>
<reference evidence="1 2" key="1">
    <citation type="submission" date="2019-12" db="EMBL/GenBank/DDBJ databases">
        <authorList>
            <person name="Alioto T."/>
            <person name="Alioto T."/>
            <person name="Gomez Garrido J."/>
        </authorList>
    </citation>
    <scope>NUCLEOTIDE SEQUENCE [LARGE SCALE GENOMIC DNA]</scope>
</reference>
<gene>
    <name evidence="1" type="ORF">OLEA9_A006272</name>
</gene>
<sequence length="92" mass="10246">MGNWCGKKLVVHPFADPGQSGSTVLRVKVKMRVKELQELIKKVEKKGKGIDADTMLGRLILRECLDGRLQACVTPATEVKYINQTPLPTIKE</sequence>
<dbReference type="Gramene" id="OE9A006272T1">
    <property type="protein sequence ID" value="OE9A006272C1"/>
    <property type="gene ID" value="OE9A006272"/>
</dbReference>
<accession>A0A8S0QNF4</accession>
<comment type="caution">
    <text evidence="1">The sequence shown here is derived from an EMBL/GenBank/DDBJ whole genome shotgun (WGS) entry which is preliminary data.</text>
</comment>
<evidence type="ECO:0000313" key="2">
    <source>
        <dbReference type="Proteomes" id="UP000594638"/>
    </source>
</evidence>
<protein>
    <submittedName>
        <fullName evidence="1">Uncharacterized protein</fullName>
    </submittedName>
</protein>
<keyword evidence="2" id="KW-1185">Reference proteome</keyword>
<organism evidence="1 2">
    <name type="scientific">Olea europaea subsp. europaea</name>
    <dbReference type="NCBI Taxonomy" id="158383"/>
    <lineage>
        <taxon>Eukaryota</taxon>
        <taxon>Viridiplantae</taxon>
        <taxon>Streptophyta</taxon>
        <taxon>Embryophyta</taxon>
        <taxon>Tracheophyta</taxon>
        <taxon>Spermatophyta</taxon>
        <taxon>Magnoliopsida</taxon>
        <taxon>eudicotyledons</taxon>
        <taxon>Gunneridae</taxon>
        <taxon>Pentapetalae</taxon>
        <taxon>asterids</taxon>
        <taxon>lamiids</taxon>
        <taxon>Lamiales</taxon>
        <taxon>Oleaceae</taxon>
        <taxon>Oleeae</taxon>
        <taxon>Olea</taxon>
    </lineage>
</organism>
<dbReference type="Proteomes" id="UP000594638">
    <property type="component" value="Unassembled WGS sequence"/>
</dbReference>
<dbReference type="EMBL" id="CACTIH010001911">
    <property type="protein sequence ID" value="CAA2968505.1"/>
    <property type="molecule type" value="Genomic_DNA"/>
</dbReference>
<proteinExistence type="predicted"/>
<dbReference type="OrthoDB" id="1679286at2759"/>